<comment type="caution">
    <text evidence="1">The sequence shown here is derived from an EMBL/GenBank/DDBJ whole genome shotgun (WGS) entry which is preliminary data.</text>
</comment>
<name>A0ACC1Y2D2_MELAZ</name>
<gene>
    <name evidence="1" type="ORF">OWV82_012440</name>
</gene>
<sequence>MANTKTSMFLNIALLLALLLVVSLAEGRKLADGSAPQCDLVFGVQEGDTCFDITKQFNLTTEFFNSINPNLNCDALFVGQWVCVAGAA</sequence>
<evidence type="ECO:0000313" key="2">
    <source>
        <dbReference type="Proteomes" id="UP001164539"/>
    </source>
</evidence>
<proteinExistence type="predicted"/>
<accession>A0ACC1Y2D2</accession>
<keyword evidence="2" id="KW-1185">Reference proteome</keyword>
<protein>
    <submittedName>
        <fullName evidence="1">Peptidoglycan-binding lysin domain</fullName>
    </submittedName>
</protein>
<dbReference type="EMBL" id="CM051399">
    <property type="protein sequence ID" value="KAJ4717583.1"/>
    <property type="molecule type" value="Genomic_DNA"/>
</dbReference>
<organism evidence="1 2">
    <name type="scientific">Melia azedarach</name>
    <name type="common">Chinaberry tree</name>
    <dbReference type="NCBI Taxonomy" id="155640"/>
    <lineage>
        <taxon>Eukaryota</taxon>
        <taxon>Viridiplantae</taxon>
        <taxon>Streptophyta</taxon>
        <taxon>Embryophyta</taxon>
        <taxon>Tracheophyta</taxon>
        <taxon>Spermatophyta</taxon>
        <taxon>Magnoliopsida</taxon>
        <taxon>eudicotyledons</taxon>
        <taxon>Gunneridae</taxon>
        <taxon>Pentapetalae</taxon>
        <taxon>rosids</taxon>
        <taxon>malvids</taxon>
        <taxon>Sapindales</taxon>
        <taxon>Meliaceae</taxon>
        <taxon>Melia</taxon>
    </lineage>
</organism>
<dbReference type="Proteomes" id="UP001164539">
    <property type="component" value="Chromosome 6"/>
</dbReference>
<reference evidence="1 2" key="1">
    <citation type="journal article" date="2023" name="Science">
        <title>Complex scaffold remodeling in plant triterpene biosynthesis.</title>
        <authorList>
            <person name="De La Pena R."/>
            <person name="Hodgson H."/>
            <person name="Liu J.C."/>
            <person name="Stephenson M.J."/>
            <person name="Martin A.C."/>
            <person name="Owen C."/>
            <person name="Harkess A."/>
            <person name="Leebens-Mack J."/>
            <person name="Jimenez L.E."/>
            <person name="Osbourn A."/>
            <person name="Sattely E.S."/>
        </authorList>
    </citation>
    <scope>NUCLEOTIDE SEQUENCE [LARGE SCALE GENOMIC DNA]</scope>
    <source>
        <strain evidence="2">cv. JPN11</strain>
        <tissue evidence="1">Leaf</tissue>
    </source>
</reference>
<evidence type="ECO:0000313" key="1">
    <source>
        <dbReference type="EMBL" id="KAJ4717583.1"/>
    </source>
</evidence>